<dbReference type="RefSeq" id="WP_039103197.1">
    <property type="nucleotide sequence ID" value="NZ_CALYQC010000053.1"/>
</dbReference>
<evidence type="ECO:0000256" key="1">
    <source>
        <dbReference type="ARBA" id="ARBA00001352"/>
    </source>
</evidence>
<comment type="cofactor">
    <cofactor evidence="3">
        <name>[4Fe-4S] cluster</name>
        <dbReference type="ChEBI" id="CHEBI:49883"/>
    </cofactor>
</comment>
<reference evidence="18 20" key="2">
    <citation type="submission" date="2018-05" db="EMBL/GenBank/DDBJ databases">
        <title>Reference genomes for bee gut microbiota database.</title>
        <authorList>
            <person name="Ellegaard K.M."/>
        </authorList>
    </citation>
    <scope>NUCLEOTIDE SEQUENCE [LARGE SCALE GENOMIC DNA]</scope>
    <source>
        <strain evidence="18 20">ESL0167</strain>
    </source>
</reference>
<feature type="domain" description="Radical SAM core" evidence="16">
    <location>
        <begin position="108"/>
        <end position="331"/>
    </location>
</feature>
<dbReference type="Proteomes" id="UP000247838">
    <property type="component" value="Unassembled WGS sequence"/>
</dbReference>
<dbReference type="EMBL" id="CP009056">
    <property type="protein sequence ID" value="AJA43932.1"/>
    <property type="molecule type" value="Genomic_DNA"/>
</dbReference>
<name>A0A0A7RZD0_FRIPE</name>
<dbReference type="InterPro" id="IPR003739">
    <property type="entry name" value="Lys_aminomutase/Glu_NH3_mut"/>
</dbReference>
<dbReference type="InterPro" id="IPR058240">
    <property type="entry name" value="rSAM_sf"/>
</dbReference>
<dbReference type="PANTHER" id="PTHR30538">
    <property type="entry name" value="LYSINE 2,3-AMINOMUTASE-RELATED"/>
    <property type="match status" value="1"/>
</dbReference>
<keyword evidence="12" id="KW-0413">Isomerase</keyword>
<proteinExistence type="inferred from homology"/>
<dbReference type="PANTHER" id="PTHR30538:SF1">
    <property type="entry name" value="L-LYSINE 2,3-AMINOMUTASE"/>
    <property type="match status" value="1"/>
</dbReference>
<evidence type="ECO:0000256" key="8">
    <source>
        <dbReference type="ARBA" id="ARBA00022723"/>
    </source>
</evidence>
<evidence type="ECO:0000256" key="7">
    <source>
        <dbReference type="ARBA" id="ARBA00022691"/>
    </source>
</evidence>
<evidence type="ECO:0000256" key="10">
    <source>
        <dbReference type="ARBA" id="ARBA00023004"/>
    </source>
</evidence>
<dbReference type="HOGENOM" id="CLU_032161_2_0_6"/>
<dbReference type="STRING" id="1267021.FPB0191_00064"/>
<dbReference type="InterPro" id="IPR007197">
    <property type="entry name" value="rSAM"/>
</dbReference>
<dbReference type="CDD" id="cd01335">
    <property type="entry name" value="Radical_SAM"/>
    <property type="match status" value="1"/>
</dbReference>
<dbReference type="SFLD" id="SFLDF00314">
    <property type="entry name" value="L-lysine_2_3-aminomutase_(yjeK"/>
    <property type="match status" value="1"/>
</dbReference>
<evidence type="ECO:0000313" key="18">
    <source>
        <dbReference type="EMBL" id="PXY96930.1"/>
    </source>
</evidence>
<evidence type="ECO:0000259" key="16">
    <source>
        <dbReference type="PROSITE" id="PS51918"/>
    </source>
</evidence>
<organism evidence="17 19">
    <name type="scientific">Frischella perrara</name>
    <dbReference type="NCBI Taxonomy" id="1267021"/>
    <lineage>
        <taxon>Bacteria</taxon>
        <taxon>Pseudomonadati</taxon>
        <taxon>Pseudomonadota</taxon>
        <taxon>Gammaproteobacteria</taxon>
        <taxon>Orbales</taxon>
        <taxon>Orbaceae</taxon>
        <taxon>Frischella</taxon>
    </lineage>
</organism>
<keyword evidence="7" id="KW-0949">S-adenosyl-L-methionine</keyword>
<dbReference type="AlphaFoldDB" id="A0A0A7RZD0"/>
<evidence type="ECO:0000256" key="6">
    <source>
        <dbReference type="ARBA" id="ARBA00022485"/>
    </source>
</evidence>
<evidence type="ECO:0000256" key="13">
    <source>
        <dbReference type="ARBA" id="ARBA00030756"/>
    </source>
</evidence>
<dbReference type="NCBIfam" id="TIGR03821">
    <property type="entry name" value="EFP_modif_epmB"/>
    <property type="match status" value="1"/>
</dbReference>
<dbReference type="SUPFAM" id="SSF102114">
    <property type="entry name" value="Radical SAM enzymes"/>
    <property type="match status" value="1"/>
</dbReference>
<keyword evidence="9 15" id="KW-0663">Pyridoxal phosphate</keyword>
<evidence type="ECO:0000256" key="14">
    <source>
        <dbReference type="PIRSR" id="PIRSR004911-1"/>
    </source>
</evidence>
<evidence type="ECO:0000313" key="20">
    <source>
        <dbReference type="Proteomes" id="UP000247838"/>
    </source>
</evidence>
<dbReference type="EMBL" id="QGLM01000001">
    <property type="protein sequence ID" value="PXY96930.1"/>
    <property type="molecule type" value="Genomic_DNA"/>
</dbReference>
<keyword evidence="6 14" id="KW-0004">4Fe-4S</keyword>
<dbReference type="KEGG" id="fpp:FPB0191_00064"/>
<dbReference type="PROSITE" id="PS51918">
    <property type="entry name" value="RADICAL_SAM"/>
    <property type="match status" value="1"/>
</dbReference>
<dbReference type="Proteomes" id="UP000030901">
    <property type="component" value="Chromosome"/>
</dbReference>
<feature type="binding site" evidence="14">
    <location>
        <position position="126"/>
    </location>
    <ligand>
        <name>[4Fe-4S] cluster</name>
        <dbReference type="ChEBI" id="CHEBI:49883"/>
        <note>4Fe-4S-S-AdoMet</note>
    </ligand>
</feature>
<evidence type="ECO:0000256" key="3">
    <source>
        <dbReference type="ARBA" id="ARBA00001966"/>
    </source>
</evidence>
<dbReference type="OrthoDB" id="9770937at2"/>
<dbReference type="InterPro" id="IPR022462">
    <property type="entry name" value="EpmB"/>
</dbReference>
<dbReference type="SFLD" id="SFLDS00029">
    <property type="entry name" value="Radical_SAM"/>
    <property type="match status" value="1"/>
</dbReference>
<keyword evidence="11 14" id="KW-0411">Iron-sulfur</keyword>
<evidence type="ECO:0000313" key="19">
    <source>
        <dbReference type="Proteomes" id="UP000030901"/>
    </source>
</evidence>
<evidence type="ECO:0000256" key="5">
    <source>
        <dbReference type="ARBA" id="ARBA00022363"/>
    </source>
</evidence>
<evidence type="ECO:0000256" key="4">
    <source>
        <dbReference type="ARBA" id="ARBA00008703"/>
    </source>
</evidence>
<evidence type="ECO:0000313" key="17">
    <source>
        <dbReference type="EMBL" id="AJA43932.1"/>
    </source>
</evidence>
<dbReference type="GO" id="GO:0016853">
    <property type="term" value="F:isomerase activity"/>
    <property type="evidence" value="ECO:0007669"/>
    <property type="project" value="UniProtKB-KW"/>
</dbReference>
<keyword evidence="19" id="KW-1185">Reference proteome</keyword>
<reference evidence="17 19" key="1">
    <citation type="journal article" date="2014" name="Appl. Environ. Microbiol.">
        <title>Gut symbionts from distinct hosts exhibit genotoxic activity via divergent colibactin biosynthetic pathways.</title>
        <authorList>
            <person name="Engel P."/>
            <person name="Vizcaino M.I."/>
            <person name="Crawford J.M."/>
        </authorList>
    </citation>
    <scope>NUCLEOTIDE SEQUENCE [LARGE SCALE GENOMIC DNA]</scope>
    <source>
        <strain evidence="17 19">PEB0191</strain>
    </source>
</reference>
<evidence type="ECO:0000256" key="15">
    <source>
        <dbReference type="PIRSR" id="PIRSR603739-50"/>
    </source>
</evidence>
<comment type="catalytic activity">
    <reaction evidence="1">
        <text>L-lysine = D-beta-lysine</text>
        <dbReference type="Rhea" id="RHEA:44148"/>
        <dbReference type="ChEBI" id="CHEBI:32551"/>
        <dbReference type="ChEBI" id="CHEBI:84138"/>
    </reaction>
</comment>
<comment type="similarity">
    <text evidence="4">Belongs to the radical SAM superfamily. KamA family.</text>
</comment>
<sequence>MSHIIQQNTKQTIRDTWISDLNNVVTDLSDLLKILDLDELAITHAMLQAKKQFALRVPLTFVNRIKKGDPNDPLLRQVLCSEKEMIIADGYSTDPLEEQNNTIPGLLHKYRNRALLIMKTNCAINCRYCFRRHFPYQMNQGSKNNITQILAYIAEHTELNEIILSGGDPLMAKDHELAQFITHLEAIPHIKRLRIHSRLAVVIPNRITDKLCQLLEKSRLDIILVTHINHPNEIDQSVINAMHKLKQHNVTLLNQSVLLKNINDSAKVLANLSNQLFTAGILPYYIHVLDKVQGAAHFFVDDKTAQQLMRQLAAQVSGYLVPKLAREVGGESNKRVLPY</sequence>
<evidence type="ECO:0000256" key="2">
    <source>
        <dbReference type="ARBA" id="ARBA00001933"/>
    </source>
</evidence>
<keyword evidence="10" id="KW-0408">Iron</keyword>
<comment type="cofactor">
    <cofactor evidence="2 15">
        <name>pyridoxal 5'-phosphate</name>
        <dbReference type="ChEBI" id="CHEBI:597326"/>
    </cofactor>
</comment>
<evidence type="ECO:0000256" key="11">
    <source>
        <dbReference type="ARBA" id="ARBA00023014"/>
    </source>
</evidence>
<dbReference type="GO" id="GO:0046872">
    <property type="term" value="F:metal ion binding"/>
    <property type="evidence" value="ECO:0007669"/>
    <property type="project" value="UniProtKB-KW"/>
</dbReference>
<feature type="binding site" evidence="14">
    <location>
        <position position="122"/>
    </location>
    <ligand>
        <name>[4Fe-4S] cluster</name>
        <dbReference type="ChEBI" id="CHEBI:49883"/>
        <note>4Fe-4S-S-AdoMet</note>
    </ligand>
</feature>
<evidence type="ECO:0000256" key="9">
    <source>
        <dbReference type="ARBA" id="ARBA00022898"/>
    </source>
</evidence>
<dbReference type="Pfam" id="PF04055">
    <property type="entry name" value="Radical_SAM"/>
    <property type="match status" value="1"/>
</dbReference>
<dbReference type="PIRSF" id="PIRSF004911">
    <property type="entry name" value="DUF160"/>
    <property type="match status" value="1"/>
</dbReference>
<accession>A0A0A7RZD0</accession>
<feature type="binding site" evidence="14">
    <location>
        <position position="129"/>
    </location>
    <ligand>
        <name>[4Fe-4S] cluster</name>
        <dbReference type="ChEBI" id="CHEBI:49883"/>
        <note>4Fe-4S-S-AdoMet</note>
    </ligand>
</feature>
<dbReference type="SFLD" id="SFLDG01070">
    <property type="entry name" value="PLP-dependent"/>
    <property type="match status" value="1"/>
</dbReference>
<dbReference type="NCBIfam" id="TIGR00238">
    <property type="entry name" value="KamA family radical SAM protein"/>
    <property type="match status" value="1"/>
</dbReference>
<dbReference type="Gene3D" id="3.20.20.70">
    <property type="entry name" value="Aldolase class I"/>
    <property type="match status" value="1"/>
</dbReference>
<protein>
    <recommendedName>
        <fullName evidence="5">L-lysine 2,3-aminomutase</fullName>
    </recommendedName>
    <alternativeName>
        <fullName evidence="13">EF-P post-translational modification enzyme B</fullName>
    </alternativeName>
</protein>
<dbReference type="InterPro" id="IPR013785">
    <property type="entry name" value="Aldolase_TIM"/>
</dbReference>
<gene>
    <name evidence="18" type="primary">epmB</name>
    <name evidence="18" type="ORF">DKK76_00315</name>
    <name evidence="17" type="ORF">FPB0191_00064</name>
</gene>
<dbReference type="GO" id="GO:0051539">
    <property type="term" value="F:4 iron, 4 sulfur cluster binding"/>
    <property type="evidence" value="ECO:0007669"/>
    <property type="project" value="UniProtKB-KW"/>
</dbReference>
<keyword evidence="8 14" id="KW-0479">Metal-binding</keyword>
<feature type="modified residue" description="N6-(pyridoxal phosphate)lysine" evidence="15">
    <location>
        <position position="334"/>
    </location>
</feature>
<evidence type="ECO:0000256" key="12">
    <source>
        <dbReference type="ARBA" id="ARBA00023235"/>
    </source>
</evidence>